<dbReference type="GO" id="GO:0003899">
    <property type="term" value="F:DNA-directed RNA polymerase activity"/>
    <property type="evidence" value="ECO:0007669"/>
    <property type="project" value="InterPro"/>
</dbReference>
<evidence type="ECO:0000313" key="9">
    <source>
        <dbReference type="EMBL" id="SDI11910.1"/>
    </source>
</evidence>
<dbReference type="Pfam" id="PF04542">
    <property type="entry name" value="Sigma70_r2"/>
    <property type="match status" value="1"/>
</dbReference>
<keyword evidence="4 5" id="KW-0804">Transcription</keyword>
<organism evidence="9 10">
    <name type="scientific">Propionivibrio dicarboxylicus</name>
    <dbReference type="NCBI Taxonomy" id="83767"/>
    <lineage>
        <taxon>Bacteria</taxon>
        <taxon>Pseudomonadati</taxon>
        <taxon>Pseudomonadota</taxon>
        <taxon>Betaproteobacteria</taxon>
        <taxon>Rhodocyclales</taxon>
        <taxon>Rhodocyclaceae</taxon>
        <taxon>Propionivibrio</taxon>
    </lineage>
</organism>
<feature type="domain" description="RNA polymerase sigma-70" evidence="7">
    <location>
        <begin position="48"/>
        <end position="61"/>
    </location>
</feature>
<keyword evidence="1 5" id="KW-0805">Transcription regulation</keyword>
<feature type="region of interest" description="Disordered" evidence="6">
    <location>
        <begin position="247"/>
        <end position="271"/>
    </location>
</feature>
<gene>
    <name evidence="9" type="ORF">SAMN05660652_02882</name>
</gene>
<dbReference type="SUPFAM" id="SSF88659">
    <property type="entry name" value="Sigma3 and sigma4 domains of RNA polymerase sigma factors"/>
    <property type="match status" value="2"/>
</dbReference>
<dbReference type="GO" id="GO:0003677">
    <property type="term" value="F:DNA binding"/>
    <property type="evidence" value="ECO:0007669"/>
    <property type="project" value="UniProtKB-KW"/>
</dbReference>
<reference evidence="9 10" key="1">
    <citation type="submission" date="2016-10" db="EMBL/GenBank/DDBJ databases">
        <authorList>
            <person name="de Groot N.N."/>
        </authorList>
    </citation>
    <scope>NUCLEOTIDE SEQUENCE [LARGE SCALE GENOMIC DNA]</scope>
    <source>
        <strain evidence="9 10">DSM 5885</strain>
    </source>
</reference>
<evidence type="ECO:0000256" key="4">
    <source>
        <dbReference type="ARBA" id="ARBA00023163"/>
    </source>
</evidence>
<dbReference type="NCBIfam" id="TIGR02937">
    <property type="entry name" value="sigma70-ECF"/>
    <property type="match status" value="1"/>
</dbReference>
<dbReference type="InterPro" id="IPR013324">
    <property type="entry name" value="RNA_pol_sigma_r3/r4-like"/>
</dbReference>
<evidence type="ECO:0000256" key="6">
    <source>
        <dbReference type="SAM" id="MobiDB-lite"/>
    </source>
</evidence>
<dbReference type="NCBIfam" id="TIGR02479">
    <property type="entry name" value="FliA_WhiG"/>
    <property type="match status" value="1"/>
</dbReference>
<evidence type="ECO:0000259" key="7">
    <source>
        <dbReference type="PROSITE" id="PS00715"/>
    </source>
</evidence>
<comment type="function">
    <text evidence="5">Sigma factors are initiation factors that promote the attachment of RNA polymerase to specific initiation sites and are then released.</text>
</comment>
<keyword evidence="2 5" id="KW-0731">Sigma factor</keyword>
<dbReference type="InterPro" id="IPR007630">
    <property type="entry name" value="RNA_pol_sigma70_r4"/>
</dbReference>
<accession>A0A1G8HZP5</accession>
<dbReference type="GO" id="GO:0016987">
    <property type="term" value="F:sigma factor activity"/>
    <property type="evidence" value="ECO:0007669"/>
    <property type="project" value="UniProtKB-KW"/>
</dbReference>
<sequence length="271" mass="29942">MKAKPPRPPADDFANGTPRELFEAHSPLVRRIANSMARNFPDNVALDDLVQDGALGLLDAIVRHSKQVNSRQFQALAAKRIRGAILDGLRALDPAPPRIRRVMREAARATHQLQQELGRDPDEGEVALAIGLPLARYQRCLQLADGYTLLSLEDFEGETENGSYLEFCADNGSDPFVVLERKMFKRTLSDALERLPASEKTVVSAYYEEQRTMREIGATLGLSEGRISQIHTQAIVRLRAAILAGRSTPASLTPRRRPRGPDAQDARMPAG</sequence>
<dbReference type="InterPro" id="IPR014284">
    <property type="entry name" value="RNA_pol_sigma-70_dom"/>
</dbReference>
<dbReference type="Pfam" id="PF04539">
    <property type="entry name" value="Sigma70_r3"/>
    <property type="match status" value="1"/>
</dbReference>
<keyword evidence="9" id="KW-0282">Flagellum</keyword>
<dbReference type="SUPFAM" id="SSF88946">
    <property type="entry name" value="Sigma2 domain of RNA polymerase sigma factors"/>
    <property type="match status" value="1"/>
</dbReference>
<name>A0A1G8HZP5_9RHOO</name>
<dbReference type="Gene3D" id="1.10.1740.10">
    <property type="match status" value="1"/>
</dbReference>
<keyword evidence="9" id="KW-0969">Cilium</keyword>
<dbReference type="PROSITE" id="PS00715">
    <property type="entry name" value="SIGMA70_1"/>
    <property type="match status" value="1"/>
</dbReference>
<proteinExistence type="inferred from homology"/>
<dbReference type="GO" id="GO:0006352">
    <property type="term" value="P:DNA-templated transcription initiation"/>
    <property type="evidence" value="ECO:0007669"/>
    <property type="project" value="InterPro"/>
</dbReference>
<dbReference type="PROSITE" id="PS00716">
    <property type="entry name" value="SIGMA70_2"/>
    <property type="match status" value="1"/>
</dbReference>
<evidence type="ECO:0000313" key="10">
    <source>
        <dbReference type="Proteomes" id="UP000198607"/>
    </source>
</evidence>
<dbReference type="InterPro" id="IPR007627">
    <property type="entry name" value="RNA_pol_sigma70_r2"/>
</dbReference>
<dbReference type="OrthoDB" id="9804285at2"/>
<dbReference type="PRINTS" id="PR00046">
    <property type="entry name" value="SIGMA70FCT"/>
</dbReference>
<dbReference type="PIRSF" id="PIRSF000770">
    <property type="entry name" value="RNA_pol_sigma-SigE/K"/>
    <property type="match status" value="1"/>
</dbReference>
<evidence type="ECO:0000256" key="3">
    <source>
        <dbReference type="ARBA" id="ARBA00023125"/>
    </source>
</evidence>
<protein>
    <recommendedName>
        <fullName evidence="5">RNA polymerase sigma factor</fullName>
    </recommendedName>
</protein>
<dbReference type="STRING" id="83767.SAMN05660652_02882"/>
<dbReference type="AlphaFoldDB" id="A0A1G8HZP5"/>
<dbReference type="InterPro" id="IPR000943">
    <property type="entry name" value="RNA_pol_sigma70"/>
</dbReference>
<dbReference type="RefSeq" id="WP_091938602.1">
    <property type="nucleotide sequence ID" value="NZ_FNCY01000013.1"/>
</dbReference>
<dbReference type="EMBL" id="FNCY01000013">
    <property type="protein sequence ID" value="SDI11910.1"/>
    <property type="molecule type" value="Genomic_DNA"/>
</dbReference>
<dbReference type="CDD" id="cd06171">
    <property type="entry name" value="Sigma70_r4"/>
    <property type="match status" value="1"/>
</dbReference>
<dbReference type="InterPro" id="IPR013325">
    <property type="entry name" value="RNA_pol_sigma_r2"/>
</dbReference>
<dbReference type="PANTHER" id="PTHR30385:SF7">
    <property type="entry name" value="RNA POLYMERASE SIGMA FACTOR FLIA"/>
    <property type="match status" value="1"/>
</dbReference>
<keyword evidence="9" id="KW-0966">Cell projection</keyword>
<keyword evidence="3 5" id="KW-0238">DNA-binding</keyword>
<comment type="similarity">
    <text evidence="5">Belongs to the sigma-70 factor family.</text>
</comment>
<evidence type="ECO:0000256" key="5">
    <source>
        <dbReference type="RuleBase" id="RU362124"/>
    </source>
</evidence>
<dbReference type="Pfam" id="PF04545">
    <property type="entry name" value="Sigma70_r4"/>
    <property type="match status" value="1"/>
</dbReference>
<dbReference type="Gene3D" id="1.20.140.160">
    <property type="match status" value="1"/>
</dbReference>
<feature type="domain" description="RNA polymerase sigma-70" evidence="8">
    <location>
        <begin position="212"/>
        <end position="238"/>
    </location>
</feature>
<dbReference type="InterPro" id="IPR012845">
    <property type="entry name" value="RNA_pol_sigma_FliA_WhiG"/>
</dbReference>
<evidence type="ECO:0000259" key="8">
    <source>
        <dbReference type="PROSITE" id="PS00716"/>
    </source>
</evidence>
<dbReference type="InterPro" id="IPR007624">
    <property type="entry name" value="RNA_pol_sigma70_r3"/>
</dbReference>
<evidence type="ECO:0000256" key="2">
    <source>
        <dbReference type="ARBA" id="ARBA00023082"/>
    </source>
</evidence>
<dbReference type="PANTHER" id="PTHR30385">
    <property type="entry name" value="SIGMA FACTOR F FLAGELLAR"/>
    <property type="match status" value="1"/>
</dbReference>
<evidence type="ECO:0000256" key="1">
    <source>
        <dbReference type="ARBA" id="ARBA00023015"/>
    </source>
</evidence>
<keyword evidence="10" id="KW-1185">Reference proteome</keyword>
<dbReference type="Proteomes" id="UP000198607">
    <property type="component" value="Unassembled WGS sequence"/>
</dbReference>